<dbReference type="GO" id="GO:0000156">
    <property type="term" value="F:phosphorelay response regulator activity"/>
    <property type="evidence" value="ECO:0007669"/>
    <property type="project" value="UniProtKB-ARBA"/>
</dbReference>
<dbReference type="PANTHER" id="PTHR43719:SF28">
    <property type="entry name" value="PEROXIDE STRESS-ACTIVATED HISTIDINE KINASE MAK1-RELATED"/>
    <property type="match status" value="1"/>
</dbReference>
<comment type="similarity">
    <text evidence="3">Belongs to the SSK1 family.</text>
</comment>
<dbReference type="InterPro" id="IPR011006">
    <property type="entry name" value="CheY-like_superfamily"/>
</dbReference>
<dbReference type="FunFam" id="3.40.50.2300:FF:000146">
    <property type="entry name" value="Putative two-component response regulator SSK1p"/>
    <property type="match status" value="1"/>
</dbReference>
<evidence type="ECO:0000256" key="5">
    <source>
        <dbReference type="SAM" id="MobiDB-lite"/>
    </source>
</evidence>
<keyword evidence="8" id="KW-1185">Reference proteome</keyword>
<reference evidence="7 8" key="1">
    <citation type="journal article" date="2015" name="Genome Announc.">
        <title>Draft Genome Sequence and Gene Annotation of the Entomopathogenic Fungus Verticillium hemipterigenum.</title>
        <authorList>
            <person name="Horn F."/>
            <person name="Habel A."/>
            <person name="Scharf D.H."/>
            <person name="Dworschak J."/>
            <person name="Brakhage A.A."/>
            <person name="Guthke R."/>
            <person name="Hertweck C."/>
            <person name="Linde J."/>
        </authorList>
    </citation>
    <scope>NUCLEOTIDE SEQUENCE [LARGE SCALE GENOMIC DNA]</scope>
</reference>
<dbReference type="CDD" id="cd17546">
    <property type="entry name" value="REC_hyHK_CKI1_RcsC-like"/>
    <property type="match status" value="1"/>
</dbReference>
<dbReference type="Proteomes" id="UP000039046">
    <property type="component" value="Unassembled WGS sequence"/>
</dbReference>
<evidence type="ECO:0000256" key="1">
    <source>
        <dbReference type="ARBA" id="ARBA00022553"/>
    </source>
</evidence>
<evidence type="ECO:0000256" key="2">
    <source>
        <dbReference type="ARBA" id="ARBA00023012"/>
    </source>
</evidence>
<keyword evidence="1 4" id="KW-0597">Phosphoprotein</keyword>
<evidence type="ECO:0000313" key="7">
    <source>
        <dbReference type="EMBL" id="CEJ89516.1"/>
    </source>
</evidence>
<dbReference type="SMART" id="SM00448">
    <property type="entry name" value="REC"/>
    <property type="match status" value="1"/>
</dbReference>
<name>A0A0A1SXQ5_9HYPO</name>
<sequence length="854" mass="91774">MASQLASRIKSRLSLRRRSSHGPVISTDSHDSVSTAPKAAAASTPAASAGCSPATAMPVMVVLEEAPNTSTTASTDSIAHAHGDGAKNRGSWSDAATTSSSHNGLPDADAEAVDAGAPPIGRKVVLLDLTQQSEQQQQQQGDSPVTRSNSNNVSVPAPSLSGTNSTSDAPASDCRLHHKRANSSSSSTNSTAVAHQHQQQQQPPPPRLAPSTNASSFGSKPCHHNHIQPQGQYYPASPPTQPLHCIREHSAAAIDRQPLPPHDPDDLPYRASCASSNHNLNTTLAARIAQASLPTQHSQQSPSTPTAASVHHHQQQQAPPRSPAPTRRKSSQSRSTTLPAAPSTLAVGRDYSNTTMPPTRKVWVKRQDASPTTVTINDDDLVDDVRDTVLRKYANSLGRTFDSPDINIRLCPRDRQRDRILGPDEVMSRLIESYYPGGQTMDEALIIDIPRRTPKASPRYVQAPHAAAANYYEDENRPSENGEGYFPPFQGMPSPHAPLAVPGAPNGGPPHSISVIGTGHIPLIPSPGSSMRPTRHHRGDRPRLGRTHTSASVILSGGGVANNGIPFRPRPPHSRTHSNSSEAPLHGQIPGALNMVNLPKSPAPEHVQPIHVDTPPARTSSPRAPTSRIKKSKKSVEYGGSNTPGPLNSTVPPINVLIVEDNPINLRLLEAFVKRLKVRWQTAMNGRDAVKKWRTGGFHLVLMDIQLPGMNGLDATREIRRLERVNSIGVFSSTPSTPQEELTLELLEQDRLADRSLFKGPVIIVALTASSLQSDRHEALAAGCNDFLTKPVNFGWLERKVMEWGCMQALIDFSGWRRWKDIALEAEEKEAKAKAAAKAAKSKKARSSLAAAAS</sequence>
<dbReference type="InterPro" id="IPR001789">
    <property type="entry name" value="Sig_transdc_resp-reg_receiver"/>
</dbReference>
<feature type="compositionally biased region" description="Low complexity" evidence="5">
    <location>
        <begin position="182"/>
        <end position="201"/>
    </location>
</feature>
<feature type="modified residue" description="4-aspartylphosphate" evidence="4">
    <location>
        <position position="704"/>
    </location>
</feature>
<feature type="region of interest" description="Disordered" evidence="5">
    <location>
        <begin position="612"/>
        <end position="646"/>
    </location>
</feature>
<evidence type="ECO:0000256" key="4">
    <source>
        <dbReference type="PROSITE-ProRule" id="PRU00169"/>
    </source>
</evidence>
<dbReference type="AlphaFoldDB" id="A0A0A1SXQ5"/>
<dbReference type="PROSITE" id="PS50110">
    <property type="entry name" value="RESPONSE_REGULATORY"/>
    <property type="match status" value="1"/>
</dbReference>
<dbReference type="OrthoDB" id="21225at2759"/>
<evidence type="ECO:0000256" key="3">
    <source>
        <dbReference type="ARBA" id="ARBA00093463"/>
    </source>
</evidence>
<feature type="compositionally biased region" description="Low complexity" evidence="5">
    <location>
        <begin position="32"/>
        <end position="52"/>
    </location>
</feature>
<feature type="compositionally biased region" description="Polar residues" evidence="5">
    <location>
        <begin position="160"/>
        <end position="169"/>
    </location>
</feature>
<dbReference type="STRING" id="1531966.A0A0A1SXQ5"/>
<organism evidence="7 8">
    <name type="scientific">[Torrubiella] hemipterigena</name>
    <dbReference type="NCBI Taxonomy" id="1531966"/>
    <lineage>
        <taxon>Eukaryota</taxon>
        <taxon>Fungi</taxon>
        <taxon>Dikarya</taxon>
        <taxon>Ascomycota</taxon>
        <taxon>Pezizomycotina</taxon>
        <taxon>Sordariomycetes</taxon>
        <taxon>Hypocreomycetidae</taxon>
        <taxon>Hypocreales</taxon>
        <taxon>Clavicipitaceae</taxon>
        <taxon>Clavicipitaceae incertae sedis</taxon>
        <taxon>'Torrubiella' clade</taxon>
    </lineage>
</organism>
<dbReference type="Pfam" id="PF00072">
    <property type="entry name" value="Response_reg"/>
    <property type="match status" value="1"/>
</dbReference>
<dbReference type="HOGENOM" id="CLU_008307_0_1_1"/>
<feature type="compositionally biased region" description="Basic residues" evidence="5">
    <location>
        <begin position="9"/>
        <end position="20"/>
    </location>
</feature>
<feature type="region of interest" description="Disordered" evidence="5">
    <location>
        <begin position="1"/>
        <end position="52"/>
    </location>
</feature>
<feature type="compositionally biased region" description="Polar residues" evidence="5">
    <location>
        <begin position="90"/>
        <end position="103"/>
    </location>
</feature>
<feature type="compositionally biased region" description="Polar residues" evidence="5">
    <location>
        <begin position="292"/>
        <end position="306"/>
    </location>
</feature>
<evidence type="ECO:0000313" key="8">
    <source>
        <dbReference type="Proteomes" id="UP000039046"/>
    </source>
</evidence>
<dbReference type="InterPro" id="IPR050956">
    <property type="entry name" value="2C_system_His_kinase"/>
</dbReference>
<proteinExistence type="inferred from homology"/>
<feature type="region of interest" description="Disordered" evidence="5">
    <location>
        <begin position="292"/>
        <end position="359"/>
    </location>
</feature>
<dbReference type="Gene3D" id="3.40.50.2300">
    <property type="match status" value="1"/>
</dbReference>
<gene>
    <name evidence="7" type="ORF">VHEMI05357</name>
</gene>
<feature type="region of interest" description="Disordered" evidence="5">
    <location>
        <begin position="132"/>
        <end position="243"/>
    </location>
</feature>
<dbReference type="PANTHER" id="PTHR43719">
    <property type="entry name" value="TWO-COMPONENT HISTIDINE KINASE"/>
    <property type="match status" value="1"/>
</dbReference>
<feature type="region of interest" description="Disordered" evidence="5">
    <location>
        <begin position="475"/>
        <end position="589"/>
    </location>
</feature>
<feature type="region of interest" description="Disordered" evidence="5">
    <location>
        <begin position="71"/>
        <end position="115"/>
    </location>
</feature>
<dbReference type="SUPFAM" id="SSF52172">
    <property type="entry name" value="CheY-like"/>
    <property type="match status" value="1"/>
</dbReference>
<feature type="region of interest" description="Disordered" evidence="5">
    <location>
        <begin position="255"/>
        <end position="274"/>
    </location>
</feature>
<feature type="compositionally biased region" description="Basic residues" evidence="5">
    <location>
        <begin position="533"/>
        <end position="546"/>
    </location>
</feature>
<protein>
    <submittedName>
        <fullName evidence="7">Putative CheY-like superfamily</fullName>
    </submittedName>
</protein>
<accession>A0A0A1SXQ5</accession>
<feature type="domain" description="Response regulatory" evidence="6">
    <location>
        <begin position="655"/>
        <end position="805"/>
    </location>
</feature>
<keyword evidence="2" id="KW-0902">Two-component regulatory system</keyword>
<evidence type="ECO:0000259" key="6">
    <source>
        <dbReference type="PROSITE" id="PS50110"/>
    </source>
</evidence>
<dbReference type="EMBL" id="CDHN01000002">
    <property type="protein sequence ID" value="CEJ89516.1"/>
    <property type="molecule type" value="Genomic_DNA"/>
</dbReference>